<evidence type="ECO:0000313" key="1">
    <source>
        <dbReference type="EnsemblMetazoa" id="XP_020898595.1"/>
    </source>
</evidence>
<keyword evidence="2" id="KW-1185">Reference proteome</keyword>
<accession>A0A913X440</accession>
<dbReference type="SUPFAM" id="SSF49899">
    <property type="entry name" value="Concanavalin A-like lectins/glucanases"/>
    <property type="match status" value="1"/>
</dbReference>
<dbReference type="GeneID" id="110237348"/>
<dbReference type="KEGG" id="epa:110237348"/>
<dbReference type="RefSeq" id="XP_020898595.1">
    <property type="nucleotide sequence ID" value="XM_021042936.2"/>
</dbReference>
<dbReference type="AlphaFoldDB" id="A0A913X440"/>
<dbReference type="EnsemblMetazoa" id="XM_021042936.2">
    <property type="protein sequence ID" value="XP_020898595.1"/>
    <property type="gene ID" value="LOC110237348"/>
</dbReference>
<proteinExistence type="predicted"/>
<organism evidence="1 2">
    <name type="scientific">Exaiptasia diaphana</name>
    <name type="common">Tropical sea anemone</name>
    <name type="synonym">Aiptasia pulchella</name>
    <dbReference type="NCBI Taxonomy" id="2652724"/>
    <lineage>
        <taxon>Eukaryota</taxon>
        <taxon>Metazoa</taxon>
        <taxon>Cnidaria</taxon>
        <taxon>Anthozoa</taxon>
        <taxon>Hexacorallia</taxon>
        <taxon>Actiniaria</taxon>
        <taxon>Aiptasiidae</taxon>
        <taxon>Exaiptasia</taxon>
    </lineage>
</organism>
<reference evidence="1" key="1">
    <citation type="submission" date="2022-11" db="UniProtKB">
        <authorList>
            <consortium name="EnsemblMetazoa"/>
        </authorList>
    </citation>
    <scope>IDENTIFICATION</scope>
</reference>
<sequence length="145" mass="15998">MEKEFVGGLFKDALTAENAQNELKPGIHWRLDGSDKDVVLYGNASFKQDNDINTAVLDLPGTTGSYATTPAFPISKISFTISMWIKAPNLLSPGLAYSSWGNPHVFALKASWFSARRLHNPKAVHFSIINNNNLPKNQWINVVAV</sequence>
<evidence type="ECO:0000313" key="2">
    <source>
        <dbReference type="Proteomes" id="UP000887567"/>
    </source>
</evidence>
<dbReference type="Proteomes" id="UP000887567">
    <property type="component" value="Unplaced"/>
</dbReference>
<dbReference type="Gene3D" id="2.60.120.200">
    <property type="match status" value="1"/>
</dbReference>
<dbReference type="InterPro" id="IPR013320">
    <property type="entry name" value="ConA-like_dom_sf"/>
</dbReference>
<dbReference type="OrthoDB" id="5968238at2759"/>
<name>A0A913X440_EXADI</name>
<protein>
    <submittedName>
        <fullName evidence="1">Uncharacterized protein</fullName>
    </submittedName>
</protein>